<dbReference type="CDD" id="cd04301">
    <property type="entry name" value="NAT_SF"/>
    <property type="match status" value="1"/>
</dbReference>
<sequence>MTDPQIASSLKFTHRIAQETDTGAIRQLMQASITGNMKAFLSSSEIEAAKETMGVDKTLIEDGTYFLIETIHDEETVLVGCGGWGKRKTLYGGDHTVGRDDSLSDPSRDAARIRAMYTHPDWVRRGIGSLLLDLGEEAARKAGFQTIELGSTVPGEPLYRARGYVEVERKVEKAANGSDNTVIKMVKTLV</sequence>
<dbReference type="Proteomes" id="UP000218767">
    <property type="component" value="Unassembled WGS sequence"/>
</dbReference>
<dbReference type="AlphaFoldDB" id="A0A2A4X810"/>
<evidence type="ECO:0000259" key="3">
    <source>
        <dbReference type="PROSITE" id="PS51186"/>
    </source>
</evidence>
<gene>
    <name evidence="4" type="ORF">COB20_06430</name>
</gene>
<dbReference type="Gene3D" id="3.40.630.30">
    <property type="match status" value="1"/>
</dbReference>
<evidence type="ECO:0000256" key="1">
    <source>
        <dbReference type="ARBA" id="ARBA00022679"/>
    </source>
</evidence>
<protein>
    <submittedName>
        <fullName evidence="4">GNAT family N-acetyltransferase</fullName>
    </submittedName>
</protein>
<feature type="domain" description="N-acetyltransferase" evidence="3">
    <location>
        <begin position="12"/>
        <end position="190"/>
    </location>
</feature>
<evidence type="ECO:0000313" key="4">
    <source>
        <dbReference type="EMBL" id="PCI78636.1"/>
    </source>
</evidence>
<keyword evidence="1 4" id="KW-0808">Transferase</keyword>
<organism evidence="4 5">
    <name type="scientific">SAR86 cluster bacterium</name>
    <dbReference type="NCBI Taxonomy" id="2030880"/>
    <lineage>
        <taxon>Bacteria</taxon>
        <taxon>Pseudomonadati</taxon>
        <taxon>Pseudomonadota</taxon>
        <taxon>Gammaproteobacteria</taxon>
        <taxon>SAR86 cluster</taxon>
    </lineage>
</organism>
<reference evidence="5" key="1">
    <citation type="submission" date="2017-08" db="EMBL/GenBank/DDBJ databases">
        <title>A dynamic microbial community with high functional redundancy inhabits the cold, oxic subseafloor aquifer.</title>
        <authorList>
            <person name="Tully B.J."/>
            <person name="Wheat C.G."/>
            <person name="Glazer B.T."/>
            <person name="Huber J.A."/>
        </authorList>
    </citation>
    <scope>NUCLEOTIDE SEQUENCE [LARGE SCALE GENOMIC DNA]</scope>
</reference>
<dbReference type="EMBL" id="NVUL01000029">
    <property type="protein sequence ID" value="PCI78636.1"/>
    <property type="molecule type" value="Genomic_DNA"/>
</dbReference>
<evidence type="ECO:0000256" key="2">
    <source>
        <dbReference type="ARBA" id="ARBA00023315"/>
    </source>
</evidence>
<comment type="caution">
    <text evidence="4">The sequence shown here is derived from an EMBL/GenBank/DDBJ whole genome shotgun (WGS) entry which is preliminary data.</text>
</comment>
<dbReference type="Pfam" id="PF00583">
    <property type="entry name" value="Acetyltransf_1"/>
    <property type="match status" value="1"/>
</dbReference>
<dbReference type="PANTHER" id="PTHR43877">
    <property type="entry name" value="AMINOALKYLPHOSPHONATE N-ACETYLTRANSFERASE-RELATED-RELATED"/>
    <property type="match status" value="1"/>
</dbReference>
<dbReference type="InterPro" id="IPR016181">
    <property type="entry name" value="Acyl_CoA_acyltransferase"/>
</dbReference>
<dbReference type="PANTHER" id="PTHR43877:SF1">
    <property type="entry name" value="ACETYLTRANSFERASE"/>
    <property type="match status" value="1"/>
</dbReference>
<keyword evidence="2" id="KW-0012">Acyltransferase</keyword>
<accession>A0A2A4X810</accession>
<name>A0A2A4X810_9GAMM</name>
<proteinExistence type="predicted"/>
<dbReference type="GO" id="GO:0016747">
    <property type="term" value="F:acyltransferase activity, transferring groups other than amino-acyl groups"/>
    <property type="evidence" value="ECO:0007669"/>
    <property type="project" value="InterPro"/>
</dbReference>
<dbReference type="PROSITE" id="PS51186">
    <property type="entry name" value="GNAT"/>
    <property type="match status" value="1"/>
</dbReference>
<dbReference type="SUPFAM" id="SSF55729">
    <property type="entry name" value="Acyl-CoA N-acyltransferases (Nat)"/>
    <property type="match status" value="1"/>
</dbReference>
<evidence type="ECO:0000313" key="5">
    <source>
        <dbReference type="Proteomes" id="UP000218767"/>
    </source>
</evidence>
<dbReference type="InterPro" id="IPR050832">
    <property type="entry name" value="Bact_Acetyltransf"/>
</dbReference>
<dbReference type="InterPro" id="IPR000182">
    <property type="entry name" value="GNAT_dom"/>
</dbReference>